<keyword evidence="3" id="KW-1185">Reference proteome</keyword>
<feature type="transmembrane region" description="Helical" evidence="1">
    <location>
        <begin position="34"/>
        <end position="56"/>
    </location>
</feature>
<keyword evidence="1" id="KW-0472">Membrane</keyword>
<keyword evidence="1" id="KW-1133">Transmembrane helix</keyword>
<evidence type="ECO:0000313" key="2">
    <source>
        <dbReference type="EMBL" id="QJW90265.1"/>
    </source>
</evidence>
<feature type="transmembrane region" description="Helical" evidence="1">
    <location>
        <begin position="7"/>
        <end position="28"/>
    </location>
</feature>
<accession>A0A6M5Y8G5</accession>
<sequence>MIALLKFMIVVVMTGIIPVTGIIYWGATNLTGKASILSTGTLLYFSLAFCHSWLSVQPASFRDWLKK</sequence>
<name>A0A6M5Y8G5_9BACT</name>
<reference evidence="2 3" key="1">
    <citation type="submission" date="2020-05" db="EMBL/GenBank/DDBJ databases">
        <title>Genome sequencing of Spirosoma sp. TS118.</title>
        <authorList>
            <person name="Lee J.-H."/>
            <person name="Jeong S."/>
            <person name="Zhao L."/>
            <person name="Jung J.-H."/>
            <person name="Kim M.-K."/>
            <person name="Lim S."/>
        </authorList>
    </citation>
    <scope>NUCLEOTIDE SEQUENCE [LARGE SCALE GENOMIC DNA]</scope>
    <source>
        <strain evidence="2 3">TS118</strain>
    </source>
</reference>
<evidence type="ECO:0000256" key="1">
    <source>
        <dbReference type="SAM" id="Phobius"/>
    </source>
</evidence>
<dbReference type="KEGG" id="stae:HNV11_13210"/>
<evidence type="ECO:0000313" key="3">
    <source>
        <dbReference type="Proteomes" id="UP000502756"/>
    </source>
</evidence>
<dbReference type="AlphaFoldDB" id="A0A6M5Y8G5"/>
<keyword evidence="1" id="KW-0812">Transmembrane</keyword>
<organism evidence="2 3">
    <name type="scientific">Spirosoma taeanense</name>
    <dbReference type="NCBI Taxonomy" id="2735870"/>
    <lineage>
        <taxon>Bacteria</taxon>
        <taxon>Pseudomonadati</taxon>
        <taxon>Bacteroidota</taxon>
        <taxon>Cytophagia</taxon>
        <taxon>Cytophagales</taxon>
        <taxon>Cytophagaceae</taxon>
        <taxon>Spirosoma</taxon>
    </lineage>
</organism>
<proteinExistence type="predicted"/>
<dbReference type="Proteomes" id="UP000502756">
    <property type="component" value="Chromosome"/>
</dbReference>
<protein>
    <submittedName>
        <fullName evidence="2">Uncharacterized protein</fullName>
    </submittedName>
</protein>
<dbReference type="RefSeq" id="WP_171740110.1">
    <property type="nucleotide sequence ID" value="NZ_CP053435.1"/>
</dbReference>
<dbReference type="EMBL" id="CP053435">
    <property type="protein sequence ID" value="QJW90265.1"/>
    <property type="molecule type" value="Genomic_DNA"/>
</dbReference>
<gene>
    <name evidence="2" type="ORF">HNV11_13210</name>
</gene>